<gene>
    <name evidence="1" type="ORF">PXEA_LOCUS8765</name>
</gene>
<keyword evidence="2" id="KW-1185">Reference proteome</keyword>
<evidence type="ECO:0000313" key="1">
    <source>
        <dbReference type="EMBL" id="VEL15325.1"/>
    </source>
</evidence>
<dbReference type="EMBL" id="CAAALY010024212">
    <property type="protein sequence ID" value="VEL15325.1"/>
    <property type="molecule type" value="Genomic_DNA"/>
</dbReference>
<proteinExistence type="predicted"/>
<dbReference type="Proteomes" id="UP000784294">
    <property type="component" value="Unassembled WGS sequence"/>
</dbReference>
<accession>A0A3S5A585</accession>
<comment type="caution">
    <text evidence="1">The sequence shown here is derived from an EMBL/GenBank/DDBJ whole genome shotgun (WGS) entry which is preliminary data.</text>
</comment>
<evidence type="ECO:0000313" key="2">
    <source>
        <dbReference type="Proteomes" id="UP000784294"/>
    </source>
</evidence>
<sequence length="134" mass="14930">MSCRTAPVRCKLTVCSQKRQKIASNTTPTRTFQPSRRLLLSTTCRNLLIKHTSSHDGHKRKKVSVCLIQHLLGLTVTESPRPVTMCRHGGVTRIRAVVSAGTHFTEYPAPTAHYCNNSVSSIAQYCTFQFSLLT</sequence>
<name>A0A3S5A585_9PLAT</name>
<protein>
    <submittedName>
        <fullName evidence="1">Uncharacterized protein</fullName>
    </submittedName>
</protein>
<organism evidence="1 2">
    <name type="scientific">Protopolystoma xenopodis</name>
    <dbReference type="NCBI Taxonomy" id="117903"/>
    <lineage>
        <taxon>Eukaryota</taxon>
        <taxon>Metazoa</taxon>
        <taxon>Spiralia</taxon>
        <taxon>Lophotrochozoa</taxon>
        <taxon>Platyhelminthes</taxon>
        <taxon>Monogenea</taxon>
        <taxon>Polyopisthocotylea</taxon>
        <taxon>Polystomatidea</taxon>
        <taxon>Polystomatidae</taxon>
        <taxon>Protopolystoma</taxon>
    </lineage>
</organism>
<reference evidence="1" key="1">
    <citation type="submission" date="2018-11" db="EMBL/GenBank/DDBJ databases">
        <authorList>
            <consortium name="Pathogen Informatics"/>
        </authorList>
    </citation>
    <scope>NUCLEOTIDE SEQUENCE</scope>
</reference>
<dbReference type="AlphaFoldDB" id="A0A3S5A585"/>